<dbReference type="EMBL" id="LAZR01058254">
    <property type="protein sequence ID" value="KKK70298.1"/>
    <property type="molecule type" value="Genomic_DNA"/>
</dbReference>
<dbReference type="AlphaFoldDB" id="A0A0F8XMU2"/>
<proteinExistence type="predicted"/>
<gene>
    <name evidence="1" type="ORF">LCGC14_2925400</name>
</gene>
<feature type="non-terminal residue" evidence="1">
    <location>
        <position position="381"/>
    </location>
</feature>
<comment type="caution">
    <text evidence="1">The sequence shown here is derived from an EMBL/GenBank/DDBJ whole genome shotgun (WGS) entry which is preliminary data.</text>
</comment>
<name>A0A0F8XMU2_9ZZZZ</name>
<reference evidence="1" key="1">
    <citation type="journal article" date="2015" name="Nature">
        <title>Complex archaea that bridge the gap between prokaryotes and eukaryotes.</title>
        <authorList>
            <person name="Spang A."/>
            <person name="Saw J.H."/>
            <person name="Jorgensen S.L."/>
            <person name="Zaremba-Niedzwiedzka K."/>
            <person name="Martijn J."/>
            <person name="Lind A.E."/>
            <person name="van Eijk R."/>
            <person name="Schleper C."/>
            <person name="Guy L."/>
            <person name="Ettema T.J."/>
        </authorList>
    </citation>
    <scope>NUCLEOTIDE SEQUENCE</scope>
</reference>
<organism evidence="1">
    <name type="scientific">marine sediment metagenome</name>
    <dbReference type="NCBI Taxonomy" id="412755"/>
    <lineage>
        <taxon>unclassified sequences</taxon>
        <taxon>metagenomes</taxon>
        <taxon>ecological metagenomes</taxon>
    </lineage>
</organism>
<protein>
    <submittedName>
        <fullName evidence="1">Uncharacterized protein</fullName>
    </submittedName>
</protein>
<accession>A0A0F8XMU2</accession>
<feature type="non-terminal residue" evidence="1">
    <location>
        <position position="1"/>
    </location>
</feature>
<sequence length="381" mass="40510">SALTKSTSSFPVSSEHATVAVVLCQSAASLQTDGAFHVHVWTDHVAGGLDSDGHLAHLNYWIRQQHATWDSGVALTSPSIGANVFDIVTSSGFVHQLHTHTMPALTTVSSTDPLWMVNDNSTAYKRVANLTTEVTDSDGNGLTGKHYNIVVWGSVSQSTGDCKIFINLPSGSYNTSAKSISDDDKTANYNIPNAFRGSGFLIGRLSVGNTGGSGGTFTLHQNEDLRGQLSSIFAGGTAATVTEFTDTAFRVQDDGDATKEIALQASAITTSTTRTITMPDENIDLTPSTGSYVSKFFLPPYITGRYYLTAIAKESTNLTMAVNTLYGMPFSLRARSQAFDRIFVEIITAEAAKTMRMGIYNIGSDGLPGSLVDDSGTVSIA</sequence>
<evidence type="ECO:0000313" key="1">
    <source>
        <dbReference type="EMBL" id="KKK70298.1"/>
    </source>
</evidence>